<dbReference type="AlphaFoldDB" id="A0A2V1AVW0"/>
<feature type="region of interest" description="Disordered" evidence="2">
    <location>
        <begin position="57"/>
        <end position="200"/>
    </location>
</feature>
<accession>A0A2V1AVW0</accession>
<dbReference type="Pfam" id="PF16978">
    <property type="entry name" value="CRIM"/>
    <property type="match status" value="1"/>
</dbReference>
<dbReference type="InterPro" id="IPR008828">
    <property type="entry name" value="Sin1/Avo1"/>
</dbReference>
<feature type="domain" description="SIN1-type PH" evidence="4">
    <location>
        <begin position="755"/>
        <end position="895"/>
    </location>
</feature>
<gene>
    <name evidence="5" type="ORF">CXQ85_004630</name>
</gene>
<dbReference type="GO" id="GO:0031932">
    <property type="term" value="C:TORC2 complex"/>
    <property type="evidence" value="ECO:0007669"/>
    <property type="project" value="InterPro"/>
</dbReference>
<feature type="compositionally biased region" description="Basic residues" evidence="2">
    <location>
        <begin position="304"/>
        <end position="315"/>
    </location>
</feature>
<comment type="similarity">
    <text evidence="1">Belongs to the SIN1 family.</text>
</comment>
<feature type="region of interest" description="Disordered" evidence="2">
    <location>
        <begin position="506"/>
        <end position="547"/>
    </location>
</feature>
<dbReference type="VEuPathDB" id="FungiDB:CXQ85_004630"/>
<dbReference type="STRING" id="45357.A0A2V1AVW0"/>
<dbReference type="PANTHER" id="PTHR13335">
    <property type="entry name" value="TARGET OF RAPAMYCIN COMPLEX 2 SUBUNIT MAPKAP1"/>
    <property type="match status" value="1"/>
</dbReference>
<dbReference type="InterPro" id="IPR011993">
    <property type="entry name" value="PH-like_dom_sf"/>
</dbReference>
<reference evidence="5 6" key="1">
    <citation type="submission" date="2017-12" db="EMBL/GenBank/DDBJ databases">
        <title>Genome Sequence of a Multidrug-Resistant Candida haemulonii Isolate from a Patient with Chronic Leg Ulcers in Israel.</title>
        <authorList>
            <person name="Chow N.A."/>
            <person name="Gade L."/>
            <person name="Batra D."/>
            <person name="Rowe L.A."/>
            <person name="Ben-Ami R."/>
            <person name="Loparev V.N."/>
            <person name="Litvintseva A.P."/>
        </authorList>
    </citation>
    <scope>NUCLEOTIDE SEQUENCE [LARGE SCALE GENOMIC DNA]</scope>
    <source>
        <strain evidence="5 6">B11899</strain>
    </source>
</reference>
<sequence length="903" mass="101607">MTYPLEASNLVAYLRAFSVATADPESNDAATIIKPLQFGLNRDELNKFYLSNLRPESPPIPYDLRSQASTVPAAPSDSKRSTKSHAKKRSSVTGINNVKKETRKSVLGQKDTEAADVSDGSVKTIGLSELNSPQDTLPSPHLSSPDDTRKPRKKKNPLVKLFQKSDKSSISSGPENSIDYSIDKSSIGKTSNGRSSLDTAHDHEARIYESEPEMRTFTIDSGSSLERHALRQHSTADTIQDSVLELPNDNVTSISGSYLQGSGGSSTDSAFTDIEGDSLMDVGSDLMYDYSVPESYVLQEAKNSKKQKRKMKKNHSSASLFSSVQRSSLDENGDSKNDRPRARRQADSLKFEKMYFAVGDKNQEPAPSNLSRMISSKFRSTFVNPLNYFGFVGSDAPMPNSHKVFIDFFTPPKDKPTLEKLPIWNSTPVHECIGYVLLQLSNMSEYKDNLDKEFINPNNWRIELIDEDGELYDGNFGVLDRTRQLSSYNSPNCLALCRVTKPGEIKNNERQTPLPPDFKQNLDTFDKHPGSGHTSEPMTPQFDTQPDQMGVDTIEVKVDNIPDSHTNIVSFFISSHMTVGQLLDLICSQYQIDPLRYRLAQADFPDKQTNMLGDDIQSSKNSWQQPLDNAVLLSTLPTNKFKFVPNLSQTIRPLTDVRMDSFRDNNITPSSATYIPHGITPPTSQLEGKAEDVSASMTDEKDRMAPDFVHDHEPKKASKADPDMSAIANRVNKLTFGDILNQNRPSLPVSLNTIYFKWTVYRKKPPIINRIEKALIIDGDYIHLAPTDDVNWRNNPADNPLSTSNNLSHHHYLHHYNYSKFYKETMMKTSSFHITQIVKLKQYTQSKNPNHFKIVIQKPASETNKDSAVKKKYDLEAENATQCQEIVEKIRWTLQVYNNMIEK</sequence>
<proteinExistence type="inferred from homology"/>
<dbReference type="GeneID" id="37009960"/>
<evidence type="ECO:0000313" key="5">
    <source>
        <dbReference type="EMBL" id="PVH21965.1"/>
    </source>
</evidence>
<dbReference type="Proteomes" id="UP000244309">
    <property type="component" value="Unassembled WGS sequence"/>
</dbReference>
<evidence type="ECO:0000256" key="1">
    <source>
        <dbReference type="ARBA" id="ARBA00009407"/>
    </source>
</evidence>
<dbReference type="OrthoDB" id="241990at2759"/>
<feature type="region of interest" description="Disordered" evidence="2">
    <location>
        <begin position="302"/>
        <end position="344"/>
    </location>
</feature>
<dbReference type="GO" id="GO:0005737">
    <property type="term" value="C:cytoplasm"/>
    <property type="evidence" value="ECO:0007669"/>
    <property type="project" value="TreeGrafter"/>
</dbReference>
<feature type="compositionally biased region" description="Basic residues" evidence="2">
    <location>
        <begin position="81"/>
        <end position="90"/>
    </location>
</feature>
<feature type="domain" description="CRIM" evidence="3">
    <location>
        <begin position="368"/>
        <end position="509"/>
    </location>
</feature>
<dbReference type="GO" id="GO:0005886">
    <property type="term" value="C:plasma membrane"/>
    <property type="evidence" value="ECO:0007669"/>
    <property type="project" value="TreeGrafter"/>
</dbReference>
<evidence type="ECO:0000259" key="3">
    <source>
        <dbReference type="Pfam" id="PF16978"/>
    </source>
</evidence>
<feature type="region of interest" description="Disordered" evidence="2">
    <location>
        <begin position="670"/>
        <end position="696"/>
    </location>
</feature>
<feature type="compositionally biased region" description="Polar residues" evidence="2">
    <location>
        <begin position="316"/>
        <end position="327"/>
    </location>
</feature>
<name>A0A2V1AVW0_9ASCO</name>
<dbReference type="PANTHER" id="PTHR13335:SF1">
    <property type="entry name" value="TARGET OF RAPAMYCIN COMPLEX 2 SUBUNIT MAPKAP1"/>
    <property type="match status" value="1"/>
</dbReference>
<dbReference type="EMBL" id="PKFO01000006">
    <property type="protein sequence ID" value="PVH21965.1"/>
    <property type="molecule type" value="Genomic_DNA"/>
</dbReference>
<evidence type="ECO:0000256" key="2">
    <source>
        <dbReference type="SAM" id="MobiDB-lite"/>
    </source>
</evidence>
<comment type="caution">
    <text evidence="5">The sequence shown here is derived from an EMBL/GenBank/DDBJ whole genome shotgun (WGS) entry which is preliminary data.</text>
</comment>
<dbReference type="RefSeq" id="XP_025342905.1">
    <property type="nucleotide sequence ID" value="XM_025488243.1"/>
</dbReference>
<keyword evidence="6" id="KW-1185">Reference proteome</keyword>
<feature type="compositionally biased region" description="Polar residues" evidence="2">
    <location>
        <begin position="532"/>
        <end position="547"/>
    </location>
</feature>
<dbReference type="InterPro" id="IPR031313">
    <property type="entry name" value="Sin1_PH_dom"/>
</dbReference>
<organism evidence="5 6">
    <name type="scientific">Candidozyma haemuli</name>
    <dbReference type="NCBI Taxonomy" id="45357"/>
    <lineage>
        <taxon>Eukaryota</taxon>
        <taxon>Fungi</taxon>
        <taxon>Dikarya</taxon>
        <taxon>Ascomycota</taxon>
        <taxon>Saccharomycotina</taxon>
        <taxon>Pichiomycetes</taxon>
        <taxon>Metschnikowiaceae</taxon>
        <taxon>Candidozyma</taxon>
    </lineage>
</organism>
<evidence type="ECO:0000259" key="4">
    <source>
        <dbReference type="Pfam" id="PF16979"/>
    </source>
</evidence>
<feature type="compositionally biased region" description="Polar residues" evidence="2">
    <location>
        <begin position="168"/>
        <end position="198"/>
    </location>
</feature>
<protein>
    <recommendedName>
        <fullName evidence="7">Sin1 middle CRIM domain-containing protein</fullName>
    </recommendedName>
</protein>
<dbReference type="Gene3D" id="2.30.29.30">
    <property type="entry name" value="Pleckstrin-homology domain (PH domain)/Phosphotyrosine-binding domain (PTB)"/>
    <property type="match status" value="1"/>
</dbReference>
<dbReference type="InterPro" id="IPR031567">
    <property type="entry name" value="CRIM_dom"/>
</dbReference>
<feature type="compositionally biased region" description="Basic and acidic residues" evidence="2">
    <location>
        <begin position="333"/>
        <end position="344"/>
    </location>
</feature>
<dbReference type="GO" id="GO:0038203">
    <property type="term" value="P:TORC2 signaling"/>
    <property type="evidence" value="ECO:0007669"/>
    <property type="project" value="TreeGrafter"/>
</dbReference>
<evidence type="ECO:0008006" key="7">
    <source>
        <dbReference type="Google" id="ProtNLM"/>
    </source>
</evidence>
<dbReference type="Pfam" id="PF16979">
    <property type="entry name" value="SIN1_PH"/>
    <property type="match status" value="1"/>
</dbReference>
<evidence type="ECO:0000313" key="6">
    <source>
        <dbReference type="Proteomes" id="UP000244309"/>
    </source>
</evidence>
<dbReference type="GO" id="GO:0005546">
    <property type="term" value="F:phosphatidylinositol-4,5-bisphosphate binding"/>
    <property type="evidence" value="ECO:0007669"/>
    <property type="project" value="TreeGrafter"/>
</dbReference>